<dbReference type="Pfam" id="PF12836">
    <property type="entry name" value="HHH_3"/>
    <property type="match status" value="1"/>
</dbReference>
<dbReference type="InterPro" id="IPR004509">
    <property type="entry name" value="Competence_ComEA_HhH"/>
</dbReference>
<dbReference type="GO" id="GO:0015628">
    <property type="term" value="P:protein secretion by the type II secretion system"/>
    <property type="evidence" value="ECO:0007669"/>
    <property type="project" value="TreeGrafter"/>
</dbReference>
<evidence type="ECO:0000313" key="3">
    <source>
        <dbReference type="Proteomes" id="UP000591626"/>
    </source>
</evidence>
<dbReference type="PANTHER" id="PTHR21180:SF32">
    <property type="entry name" value="ENDONUCLEASE_EXONUCLEASE_PHOSPHATASE FAMILY DOMAIN-CONTAINING PROTEIN 1"/>
    <property type="match status" value="1"/>
</dbReference>
<dbReference type="Proteomes" id="UP000591626">
    <property type="component" value="Unassembled WGS sequence"/>
</dbReference>
<dbReference type="SMART" id="SM00278">
    <property type="entry name" value="HhH1"/>
    <property type="match status" value="2"/>
</dbReference>
<dbReference type="EMBL" id="JAAUVV010000002">
    <property type="protein sequence ID" value="NJJ03120.1"/>
    <property type="molecule type" value="Genomic_DNA"/>
</dbReference>
<proteinExistence type="predicted"/>
<dbReference type="GO" id="GO:0006281">
    <property type="term" value="P:DNA repair"/>
    <property type="evidence" value="ECO:0007669"/>
    <property type="project" value="InterPro"/>
</dbReference>
<evidence type="ECO:0000313" key="2">
    <source>
        <dbReference type="EMBL" id="NJJ03120.1"/>
    </source>
</evidence>
<dbReference type="AlphaFoldDB" id="A0AAP6XKV4"/>
<comment type="caution">
    <text evidence="2">The sequence shown here is derived from an EMBL/GenBank/DDBJ whole genome shotgun (WGS) entry which is preliminary data.</text>
</comment>
<dbReference type="PANTHER" id="PTHR21180">
    <property type="entry name" value="ENDONUCLEASE/EXONUCLEASE/PHOSPHATASE FAMILY DOMAIN-CONTAINING PROTEIN 1"/>
    <property type="match status" value="1"/>
</dbReference>
<dbReference type="Gene3D" id="1.10.150.320">
    <property type="entry name" value="Photosystem II 12 kDa extrinsic protein"/>
    <property type="match status" value="1"/>
</dbReference>
<feature type="domain" description="Helix-hairpin-helix DNA-binding motif class 1" evidence="1">
    <location>
        <begin position="192"/>
        <end position="211"/>
    </location>
</feature>
<sequence length="244" mass="24546">MAGYPQIFSDPLASAPGVYSVFGVNATERLKELTRPTGEEDLLTVRYPEPRVRIPVKQAAAAAGAVLLAVGGWAVTRSGPVDDEGVAWEQVASPTEVTGTVVVSVVGEVENPGLITLNQGARVADALQTARPLPDADLISINHAQLLVDGQQIHVRSQHAPPAATDSGGGAGAGGAAASAGGVVSINSASVQELTTITGVGPSTAAAIVAHREANGPFASVDALTDVKGIGPAKLAAMRDQVGL</sequence>
<dbReference type="GO" id="GO:0003677">
    <property type="term" value="F:DNA binding"/>
    <property type="evidence" value="ECO:0007669"/>
    <property type="project" value="UniProtKB-KW"/>
</dbReference>
<organism evidence="2 3">
    <name type="scientific">Corynebacterium coyleae</name>
    <dbReference type="NCBI Taxonomy" id="53374"/>
    <lineage>
        <taxon>Bacteria</taxon>
        <taxon>Bacillati</taxon>
        <taxon>Actinomycetota</taxon>
        <taxon>Actinomycetes</taxon>
        <taxon>Mycobacteriales</taxon>
        <taxon>Corynebacteriaceae</taxon>
        <taxon>Corynebacterium</taxon>
    </lineage>
</organism>
<reference evidence="2 3" key="1">
    <citation type="submission" date="2020-03" db="EMBL/GenBank/DDBJ databases">
        <title>Draft genome sequences of bacterial isolates from the female urobiome.</title>
        <authorList>
            <person name="Miller-Ensminger T."/>
            <person name="Wolfe A.J."/>
            <person name="Putonti C."/>
        </authorList>
    </citation>
    <scope>NUCLEOTIDE SEQUENCE [LARGE SCALE GENOMIC DNA]</scope>
    <source>
        <strain evidence="2 3">UMB8490</strain>
    </source>
</reference>
<protein>
    <submittedName>
        <fullName evidence="2">ComEA family DNA-binding protein</fullName>
    </submittedName>
</protein>
<keyword evidence="2" id="KW-0238">DNA-binding</keyword>
<dbReference type="Pfam" id="PF10531">
    <property type="entry name" value="SLBB"/>
    <property type="match status" value="1"/>
</dbReference>
<dbReference type="SUPFAM" id="SSF47781">
    <property type="entry name" value="RuvA domain 2-like"/>
    <property type="match status" value="1"/>
</dbReference>
<name>A0AAP6XKV4_9CORY</name>
<accession>A0AAP6XKV4</accession>
<dbReference type="InterPro" id="IPR051675">
    <property type="entry name" value="Endo/Exo/Phosphatase_dom_1"/>
</dbReference>
<gene>
    <name evidence="2" type="ORF">HC138_01815</name>
</gene>
<dbReference type="InterPro" id="IPR003583">
    <property type="entry name" value="Hlx-hairpin-Hlx_DNA-bd_motif"/>
</dbReference>
<feature type="domain" description="Helix-hairpin-helix DNA-binding motif class 1" evidence="1">
    <location>
        <begin position="222"/>
        <end position="241"/>
    </location>
</feature>
<dbReference type="NCBIfam" id="TIGR00426">
    <property type="entry name" value="competence protein ComEA helix-hairpin-helix repeat region"/>
    <property type="match status" value="1"/>
</dbReference>
<dbReference type="InterPro" id="IPR010994">
    <property type="entry name" value="RuvA_2-like"/>
</dbReference>
<dbReference type="InterPro" id="IPR019554">
    <property type="entry name" value="Soluble_ligand-bd"/>
</dbReference>
<dbReference type="GO" id="GO:0015627">
    <property type="term" value="C:type II protein secretion system complex"/>
    <property type="evidence" value="ECO:0007669"/>
    <property type="project" value="TreeGrafter"/>
</dbReference>
<evidence type="ECO:0000259" key="1">
    <source>
        <dbReference type="SMART" id="SM00278"/>
    </source>
</evidence>